<dbReference type="InterPro" id="IPR057927">
    <property type="entry name" value="RAD24-like_helical"/>
</dbReference>
<dbReference type="Gene3D" id="3.40.50.300">
    <property type="entry name" value="P-loop containing nucleotide triphosphate hydrolases"/>
    <property type="match status" value="1"/>
</dbReference>
<name>A0ABR3ZVW2_9LECA</name>
<proteinExistence type="inferred from homology"/>
<reference evidence="10 11" key="1">
    <citation type="submission" date="2024-09" db="EMBL/GenBank/DDBJ databases">
        <title>Rethinking Asexuality: The Enigmatic Case of Functional Sexual Genes in Lepraria (Stereocaulaceae).</title>
        <authorList>
            <person name="Doellman M."/>
            <person name="Sun Y."/>
            <person name="Barcenas-Pena A."/>
            <person name="Lumbsch H.T."/>
            <person name="Grewe F."/>
        </authorList>
    </citation>
    <scope>NUCLEOTIDE SEQUENCE [LARGE SCALE GENOMIC DNA]</scope>
    <source>
        <strain evidence="10 11">Mercado 3170</strain>
    </source>
</reference>
<evidence type="ECO:0000256" key="6">
    <source>
        <dbReference type="ARBA" id="ARBA00023242"/>
    </source>
</evidence>
<evidence type="ECO:0000256" key="8">
    <source>
        <dbReference type="SAM" id="MobiDB-lite"/>
    </source>
</evidence>
<feature type="compositionally biased region" description="Basic and acidic residues" evidence="8">
    <location>
        <begin position="127"/>
        <end position="136"/>
    </location>
</feature>
<feature type="region of interest" description="Disordered" evidence="8">
    <location>
        <begin position="1"/>
        <end position="157"/>
    </location>
</feature>
<comment type="subcellular location">
    <subcellularLocation>
        <location evidence="1">Nucleus</location>
    </subcellularLocation>
</comment>
<dbReference type="SUPFAM" id="SSF52540">
    <property type="entry name" value="P-loop containing nucleoside triphosphate hydrolases"/>
    <property type="match status" value="1"/>
</dbReference>
<evidence type="ECO:0000256" key="4">
    <source>
        <dbReference type="ARBA" id="ARBA00022763"/>
    </source>
</evidence>
<keyword evidence="4" id="KW-0227">DNA damage</keyword>
<feature type="compositionally biased region" description="Polar residues" evidence="8">
    <location>
        <begin position="66"/>
        <end position="82"/>
    </location>
</feature>
<comment type="similarity">
    <text evidence="2">Belongs to the rad17/RAD24 family.</text>
</comment>
<dbReference type="InterPro" id="IPR027417">
    <property type="entry name" value="P-loop_NTPase"/>
</dbReference>
<evidence type="ECO:0000256" key="1">
    <source>
        <dbReference type="ARBA" id="ARBA00004123"/>
    </source>
</evidence>
<keyword evidence="6" id="KW-0539">Nucleus</keyword>
<feature type="region of interest" description="Disordered" evidence="8">
    <location>
        <begin position="858"/>
        <end position="895"/>
    </location>
</feature>
<evidence type="ECO:0000256" key="3">
    <source>
        <dbReference type="ARBA" id="ARBA00022741"/>
    </source>
</evidence>
<feature type="domain" description="Checkpoint protein RAD24-like helical bundle" evidence="9">
    <location>
        <begin position="544"/>
        <end position="642"/>
    </location>
</feature>
<evidence type="ECO:0000256" key="7">
    <source>
        <dbReference type="ARBA" id="ARBA00023306"/>
    </source>
</evidence>
<sequence length="895" mass="97731">MGPPPAKRQKRLVVISSDDDEDWASPAEQVLEINNAMSEEAGTKATSRQMNVHKRPLPSRPRTKPTNKSSKVKESTVTQSSPDPSPKKPAHRSKLTAKPATKQPSKPISSFFGTANHSQQVNGQRQVKREQPKVETQEIEDEEEDVIEDDSPMEDADELRGLQDTAHLVLDRRKAPFASTQNVHAAKQAQKLPAGSQRFKIAGSATGKSKDMSSAAVAALKKLDSRPWAERFGPSNLEELAVHKKKVADVHSWLENAFRSRDRRRLLILRGPSGVGKTATMFTLARAMDLNISEWRNPVGSEYSSEGYFSMSARFEEFLGRSGKFGALSLTNSTGTEHAIPTPNASTNADLTSRKVILLEEFPNTFLSTSSTLQSFRSSILEYLAINTPSMEALYAKQAEFSGSVTPVVMIITETRLTTTTAASDSFTAHRLLGSEILGHPGVTIIDYNPVASTYLIKALSLVVQKEARQSGRRRIPGPSALKRLAEVGDVRSAIGSLEFLCLRGLDGDDWGGRVASRAKKGANASSAPTKMENASLKMITQRESNLGLFHAVGKVVYNKRDDFEDDESLPQPPDHMSEHVRPRVSQVSADHLIDETGTDTGTFVAALHENYVLSCEGSHFTEALNGCLDALSDSDLLASSWAGRFGFGGDLGDHSYQGTSSDSLRHNEICFQLAVRGLLFALPDPVKRRAHPIAGKSGGMNDTYKMFYPISARLSRQMEEIDGLVDTWIDRFRVGVMPSGRPLHSAGHHFITSNSGEIRTVSADSDGHEAAEPMRSSRTCTKAELILERLPYLTKVEQRNPASTRLNELEKITQFHGIGAPTEEVTDEENVDGTALVTEWTTDRPVDGKSEEIASRAVIGQGAGQGGQGKDTTGVPVEEEVGKLYLSDDDIEDD</sequence>
<keyword evidence="7" id="KW-0131">Cell cycle</keyword>
<evidence type="ECO:0000259" key="9">
    <source>
        <dbReference type="Pfam" id="PF25812"/>
    </source>
</evidence>
<comment type="caution">
    <text evidence="10">The sequence shown here is derived from an EMBL/GenBank/DDBJ whole genome shotgun (WGS) entry which is preliminary data.</text>
</comment>
<dbReference type="Proteomes" id="UP001590950">
    <property type="component" value="Unassembled WGS sequence"/>
</dbReference>
<dbReference type="PANTHER" id="PTHR12172">
    <property type="entry name" value="CELL CYCLE CHECKPOINT PROTEIN RAD17"/>
    <property type="match status" value="1"/>
</dbReference>
<dbReference type="PANTHER" id="PTHR12172:SF0">
    <property type="entry name" value="CELL CYCLE CHECKPOINT PROTEIN RAD17"/>
    <property type="match status" value="1"/>
</dbReference>
<evidence type="ECO:0000313" key="10">
    <source>
        <dbReference type="EMBL" id="KAL2036888.1"/>
    </source>
</evidence>
<evidence type="ECO:0000313" key="11">
    <source>
        <dbReference type="Proteomes" id="UP001590950"/>
    </source>
</evidence>
<organism evidence="10 11">
    <name type="scientific">Stereocaulon virgatum</name>
    <dbReference type="NCBI Taxonomy" id="373712"/>
    <lineage>
        <taxon>Eukaryota</taxon>
        <taxon>Fungi</taxon>
        <taxon>Dikarya</taxon>
        <taxon>Ascomycota</taxon>
        <taxon>Pezizomycotina</taxon>
        <taxon>Lecanoromycetes</taxon>
        <taxon>OSLEUM clade</taxon>
        <taxon>Lecanoromycetidae</taxon>
        <taxon>Lecanorales</taxon>
        <taxon>Lecanorineae</taxon>
        <taxon>Stereocaulaceae</taxon>
        <taxon>Stereocaulon</taxon>
    </lineage>
</organism>
<protein>
    <recommendedName>
        <fullName evidence="9">Checkpoint protein RAD24-like helical bundle domain-containing protein</fullName>
    </recommendedName>
</protein>
<gene>
    <name evidence="10" type="ORF">N7G274_010431</name>
</gene>
<dbReference type="Pfam" id="PF03215">
    <property type="entry name" value="Rad17"/>
    <property type="match status" value="1"/>
</dbReference>
<keyword evidence="5" id="KW-0067">ATP-binding</keyword>
<feature type="compositionally biased region" description="Polar residues" evidence="8">
    <location>
        <begin position="102"/>
        <end position="125"/>
    </location>
</feature>
<keyword evidence="3" id="KW-0547">Nucleotide-binding</keyword>
<dbReference type="InterPro" id="IPR004582">
    <property type="entry name" value="Checkpoint_prot_Rad17_Rad24"/>
</dbReference>
<evidence type="ECO:0000256" key="2">
    <source>
        <dbReference type="ARBA" id="ARBA00006168"/>
    </source>
</evidence>
<feature type="region of interest" description="Disordered" evidence="8">
    <location>
        <begin position="564"/>
        <end position="583"/>
    </location>
</feature>
<dbReference type="EMBL" id="JBEFKJ010000048">
    <property type="protein sequence ID" value="KAL2036888.1"/>
    <property type="molecule type" value="Genomic_DNA"/>
</dbReference>
<feature type="compositionally biased region" description="Acidic residues" evidence="8">
    <location>
        <begin position="137"/>
        <end position="157"/>
    </location>
</feature>
<evidence type="ECO:0000256" key="5">
    <source>
        <dbReference type="ARBA" id="ARBA00022840"/>
    </source>
</evidence>
<keyword evidence="11" id="KW-1185">Reference proteome</keyword>
<accession>A0ABR3ZVW2</accession>
<feature type="compositionally biased region" description="Basic residues" evidence="8">
    <location>
        <begin position="51"/>
        <end position="65"/>
    </location>
</feature>
<dbReference type="Pfam" id="PF25812">
    <property type="entry name" value="RAD24_helical"/>
    <property type="match status" value="1"/>
</dbReference>